<dbReference type="InterPro" id="IPR020568">
    <property type="entry name" value="Ribosomal_Su5_D2-typ_SF"/>
</dbReference>
<keyword evidence="4 6" id="KW-0378">Hydrolase</keyword>
<dbReference type="Proteomes" id="UP001589748">
    <property type="component" value="Unassembled WGS sequence"/>
</dbReference>
<evidence type="ECO:0000256" key="3">
    <source>
        <dbReference type="ARBA" id="ARBA00022759"/>
    </source>
</evidence>
<keyword evidence="5 6" id="KW-0694">RNA-binding</keyword>
<dbReference type="InterPro" id="IPR014721">
    <property type="entry name" value="Ribsml_uS5_D2-typ_fold_subgr"/>
</dbReference>
<accession>A0ABV5LSZ0</accession>
<comment type="similarity">
    <text evidence="6">Belongs to the RnpA family.</text>
</comment>
<dbReference type="PANTHER" id="PTHR33992:SF1">
    <property type="entry name" value="RIBONUCLEASE P PROTEIN COMPONENT"/>
    <property type="match status" value="1"/>
</dbReference>
<sequence length="123" mass="13431">MLPAPRRLRRKDDFTLALRRGNRAGTRRLVLHWFHAGSSGAAEPTFEAHPTRVGFVVSKAVGNSVVRHRTQRQLRHVMAGLLPSLPAQQGLLVVRALPASAGATSTELGADVERGLRRLGLTR</sequence>
<evidence type="ECO:0000256" key="5">
    <source>
        <dbReference type="ARBA" id="ARBA00022884"/>
    </source>
</evidence>
<dbReference type="RefSeq" id="WP_380134898.1">
    <property type="nucleotide sequence ID" value="NZ_JBHLUI010000003.1"/>
</dbReference>
<dbReference type="EMBL" id="JBHMDM010000004">
    <property type="protein sequence ID" value="MFB9377206.1"/>
    <property type="molecule type" value="Genomic_DNA"/>
</dbReference>
<proteinExistence type="inferred from homology"/>
<dbReference type="Gene3D" id="3.30.230.10">
    <property type="match status" value="1"/>
</dbReference>
<evidence type="ECO:0000256" key="4">
    <source>
        <dbReference type="ARBA" id="ARBA00022801"/>
    </source>
</evidence>
<evidence type="ECO:0000256" key="7">
    <source>
        <dbReference type="NCBIfam" id="TIGR00188"/>
    </source>
</evidence>
<dbReference type="NCBIfam" id="TIGR00188">
    <property type="entry name" value="rnpA"/>
    <property type="match status" value="1"/>
</dbReference>
<comment type="subunit">
    <text evidence="6">Consists of a catalytic RNA component (M1 or rnpB) and a protein subunit.</text>
</comment>
<evidence type="ECO:0000256" key="6">
    <source>
        <dbReference type="HAMAP-Rule" id="MF_00227"/>
    </source>
</evidence>
<dbReference type="HAMAP" id="MF_00227">
    <property type="entry name" value="RNase_P"/>
    <property type="match status" value="1"/>
</dbReference>
<dbReference type="Pfam" id="PF00825">
    <property type="entry name" value="Ribonuclease_P"/>
    <property type="match status" value="1"/>
</dbReference>
<protein>
    <recommendedName>
        <fullName evidence="6 7">Ribonuclease P protein component</fullName>
        <shortName evidence="6">RNase P protein</shortName>
        <shortName evidence="6">RNaseP protein</shortName>
        <ecNumber evidence="6 7">3.1.26.5</ecNumber>
    </recommendedName>
    <alternativeName>
        <fullName evidence="6">Protein C5</fullName>
    </alternativeName>
</protein>
<keyword evidence="1 6" id="KW-0819">tRNA processing</keyword>
<keyword evidence="9" id="KW-1185">Reference proteome</keyword>
<evidence type="ECO:0000256" key="1">
    <source>
        <dbReference type="ARBA" id="ARBA00022694"/>
    </source>
</evidence>
<dbReference type="GO" id="GO:0004526">
    <property type="term" value="F:ribonuclease P activity"/>
    <property type="evidence" value="ECO:0007669"/>
    <property type="project" value="UniProtKB-EC"/>
</dbReference>
<dbReference type="EC" id="3.1.26.5" evidence="6 7"/>
<keyword evidence="3 6" id="KW-0255">Endonuclease</keyword>
<comment type="caution">
    <text evidence="8">The sequence shown here is derived from an EMBL/GenBank/DDBJ whole genome shotgun (WGS) entry which is preliminary data.</text>
</comment>
<organism evidence="8 9">
    <name type="scientific">Kineococcus gynurae</name>
    <dbReference type="NCBI Taxonomy" id="452979"/>
    <lineage>
        <taxon>Bacteria</taxon>
        <taxon>Bacillati</taxon>
        <taxon>Actinomycetota</taxon>
        <taxon>Actinomycetes</taxon>
        <taxon>Kineosporiales</taxon>
        <taxon>Kineosporiaceae</taxon>
        <taxon>Kineococcus</taxon>
    </lineage>
</organism>
<dbReference type="PANTHER" id="PTHR33992">
    <property type="entry name" value="RIBONUCLEASE P PROTEIN COMPONENT"/>
    <property type="match status" value="1"/>
</dbReference>
<reference evidence="8 9" key="1">
    <citation type="submission" date="2024-09" db="EMBL/GenBank/DDBJ databases">
        <authorList>
            <person name="Sun Q."/>
            <person name="Mori K."/>
        </authorList>
    </citation>
    <scope>NUCLEOTIDE SEQUENCE [LARGE SCALE GENOMIC DNA]</scope>
    <source>
        <strain evidence="8 9">TISTR 1856</strain>
    </source>
</reference>
<dbReference type="InterPro" id="IPR000100">
    <property type="entry name" value="RNase_P"/>
</dbReference>
<evidence type="ECO:0000313" key="8">
    <source>
        <dbReference type="EMBL" id="MFB9377206.1"/>
    </source>
</evidence>
<comment type="function">
    <text evidence="6">RNaseP catalyzes the removal of the 5'-leader sequence from pre-tRNA to produce the mature 5'-terminus. It can also cleave other RNA substrates such as 4.5S RNA. The protein component plays an auxiliary but essential role in vivo by binding to the 5'-leader sequence and broadening the substrate specificity of the ribozyme.</text>
</comment>
<evidence type="ECO:0000256" key="2">
    <source>
        <dbReference type="ARBA" id="ARBA00022722"/>
    </source>
</evidence>
<gene>
    <name evidence="6 8" type="primary">rnpA</name>
    <name evidence="8" type="ORF">ACFFVI_09510</name>
</gene>
<evidence type="ECO:0000313" key="9">
    <source>
        <dbReference type="Proteomes" id="UP001589748"/>
    </source>
</evidence>
<comment type="catalytic activity">
    <reaction evidence="6">
        <text>Endonucleolytic cleavage of RNA, removing 5'-extranucleotides from tRNA precursor.</text>
        <dbReference type="EC" id="3.1.26.5"/>
    </reaction>
</comment>
<keyword evidence="2 6" id="KW-0540">Nuclease</keyword>
<dbReference type="SUPFAM" id="SSF54211">
    <property type="entry name" value="Ribosomal protein S5 domain 2-like"/>
    <property type="match status" value="1"/>
</dbReference>
<name>A0ABV5LSZ0_9ACTN</name>